<dbReference type="InterPro" id="IPR013519">
    <property type="entry name" value="Int_alpha_beta-p"/>
</dbReference>
<keyword evidence="3" id="KW-0378">Hydrolase</keyword>
<dbReference type="PRINTS" id="PR01185">
    <property type="entry name" value="INTEGRINA"/>
</dbReference>
<keyword evidence="7" id="KW-1185">Reference proteome</keyword>
<evidence type="ECO:0000259" key="5">
    <source>
        <dbReference type="PROSITE" id="PS50268"/>
    </source>
</evidence>
<keyword evidence="2" id="KW-0677">Repeat</keyword>
<evidence type="ECO:0000313" key="6">
    <source>
        <dbReference type="EMBL" id="MBL0720943.1"/>
    </source>
</evidence>
<dbReference type="InterPro" id="IPR000413">
    <property type="entry name" value="Integrin_alpha"/>
</dbReference>
<dbReference type="NCBIfam" id="TIGR01965">
    <property type="entry name" value="VCBS_repeat"/>
    <property type="match status" value="3"/>
</dbReference>
<gene>
    <name evidence="6" type="ORF">JI742_13710</name>
</gene>
<dbReference type="GO" id="GO:0008305">
    <property type="term" value="C:integrin complex"/>
    <property type="evidence" value="ECO:0007669"/>
    <property type="project" value="InterPro"/>
</dbReference>
<reference evidence="6 7" key="1">
    <citation type="submission" date="2021-01" db="EMBL/GenBank/DDBJ databases">
        <title>Piscinibacter sp. Jin2 Genome sequencing and assembly.</title>
        <authorList>
            <person name="Kim I."/>
        </authorList>
    </citation>
    <scope>NUCLEOTIDE SEQUENCE [LARGE SCALE GENOMIC DNA]</scope>
    <source>
        <strain evidence="6 7">Jin2</strain>
    </source>
</reference>
<keyword evidence="1" id="KW-0732">Signal</keyword>
<dbReference type="PANTHER" id="PTHR23221">
    <property type="entry name" value="GLYCOSYLPHOSPHATIDYLINOSITOL PHOSPHOLIPASE D"/>
    <property type="match status" value="1"/>
</dbReference>
<organism evidence="6 7">
    <name type="scientific">Aquariibacter lacus</name>
    <dbReference type="NCBI Taxonomy" id="2801332"/>
    <lineage>
        <taxon>Bacteria</taxon>
        <taxon>Pseudomonadati</taxon>
        <taxon>Pseudomonadota</taxon>
        <taxon>Betaproteobacteria</taxon>
        <taxon>Burkholderiales</taxon>
        <taxon>Sphaerotilaceae</taxon>
        <taxon>Aquariibacter</taxon>
    </lineage>
</organism>
<dbReference type="InterPro" id="IPR002126">
    <property type="entry name" value="Cadherin-like_dom"/>
</dbReference>
<dbReference type="SUPFAM" id="SSF69318">
    <property type="entry name" value="Integrin alpha N-terminal domain"/>
    <property type="match status" value="5"/>
</dbReference>
<sequence>VGGSQPWTYTLDNTRAQELAEGQTVTETFSISVSDGQGSTPSQTVTITITGTNDDPIVTTFSDGAVTEDATSPELSTIVSVNFSDIDTRDVLSYSQTKTSGSLGGTLSLLSSDDSGTTGNAGSVSYTYRVANSATQFLAAGQTATETFTITANDGNGGMASQVVTATVTGTNDEVVLTSATQAGTVTEDADLSASPSDSLVASGAVTFSDVDLADTHSATFSGTAVYGSFTLGMLTDTANGVGGSQPWTYTLDNTRAQELAEGQTVTETFSISVSDGDGSIQSQTVTITIIGTNDDPIVTSNGGGATAMVPVAENTSAVTTVTATDVDASDVLSFAISGGADATRFTIDATTGVLSFVNAPDFEQPLDVGADNVYEVQVSVQDGKGGQDVQDLSVTVTDVGDTQPPGVDLSAIAAGVGGFVINGQAAFDYSGRSVSAAGDVNGDGLADLIVGAYRSDPSAGSDAGRSYVVFGQSTGTEVNLSAVAMGVGGFVINGQAANDFSGISVSAAGDVNGDGLADLIVGADRSYPSDSVFAGRSYVVFGQSTGTEVNLSAVAGGTGGFVINGQAADDFSGRSVSAAGDVNGDGLADLIVGAYRSDPSAGSDAGRSYVVFGQSTGTEVNLSAVAMGVGGFVINGQAAYDLSGRSVSAAGDVNGDGLADLIVGAFRSDPNAGVLAGRSYVVFGKSTGTEVNLSAVASGVGGFVINGQAAVDFSGRSVSAAGDVNGDGLADLIVGAYRSDPSAGSYAGRSYVVFGQSTGTEVNLSAVATGVGGFVINGQAAGDFSGISVSAAGDVNGDGLADLIVGADGSDPSAGYDAGRSYVVFGKSTGTEVNLSAVATGVGGFVINGQAAYDNSGRSVSAAGDVNGDGLADLIVGADRSDPSAGSDAGRSYVIFGSTSGAFEQTAFDQVGTAAAETLTGTAAEDNIAAGAGNDTLVGNGGADVLYGGAGNDVFQLNASNLAALSSGLSNGNLARVDGGSGIDTIQVVSGGVALNLATIANVGNNGGIGFGRIDSIERIDLTGSGNNSLSLQLRDVLDMAGHNSFNSGNGWSGLGAEVNRHQLVVEGNAGDAVNFDAGWTRSGTASLGGQNYVIVNHNSSAAQVLVREGVGLNNVQAPRVDLSAIAAGVGGFVINGQAVGDQSGFSVSAAGDVNDDGLADLIVGAFGSDPSAGPNAGRSYVVFGKSTGTEVNLSAVAGGVGGFVINGQAALDSSGRSVSAAGDVNGDGLTDLIVGADLSDPSAVLNAGRSYVVFGKSTGTAVNLSAVAAGVGGFVINGQAAGDYSGRSVSAAGDVNGDGLADLIVGADRSDPSAGSSAGRSYVVFGKSTGTSVNLSAVATGVGGFVINGQAALDRSGISVSAAGDVNGDGLADLIVGAYASDPSAGPSAGRSYVVFGKSTGTAVNLSAVAGGVGGFVINGQAANDLSGFSVSAAGDVNGDGLADLIVGAYRSDPSAGPDAGRSYVVFGKSTGTEVNLSAVAGGTGGFVINGQAAYDLSGRSVSAAGDVNGDGLADLIVGADFSDPSAGFEAGRSYVVFGKSTGTEVNLSAVAAGTGGFVINGQAAGDFSGRSVSAAGDVNGDGLADLIVGADRSDPSAGTDAGRSYVIFGSTSGAFIQTAFDQVGTAAAETLTGTAGEDNIAAGAGDDTLVGNGGADVLYGGAGNDVFQLNASNLAALSAGLSNDNLARVDGGSGIDTIQVVGSGVAFNLASIANVGNDGGVGFGRIDSIERIDLTGSGNNSLSLQLRDVLDMAGHNSFNSGSGWSGLGAEVNRHQLVVEGNAGDAVNFDAGWTRSSTTASLGGQNYVIVNHDSSAAQVLVREGVGLNNVQAPPVDLSAIAAGVGGFVINGQAAVDFSGFSVSAAGDVNGDGLADLIVGANGSDPSAGSDAGRSYVVFGKSMGTEVNLSAVAGGTGGFVINGQAALDLSGFSVSAAGDVNGDGLADLIVGAFGSDPSAGSDAGRSYVVFGQSTGTGVNLSAVAGGMGGFVINGQAANDRSGISVSAAGDVNGDGLADLIVGAPDSDPSAGSYAGRSYVVFGKSTGTEVNLSAVAMGVGGFVINGQAAFDYSGRSVSAAGDVNGDGLADLVVGAFASNPITGPDAGRSYVVFGKSTSTAVILSAVAGGTGGFVINGQAANDLSGFSVSAAGDVNGDGLADLIVGAYRSDPSAGTDAGRSYVVFGKSTGTEVNLSAVAGGTGGFVINGQAANDLSGRSVSAAGDVNGDGLADLIVGAFRSDPSAGFEAGRSYVVFGKSTGTEVNLSAVAAGTGGFVINGQAAGDFSGRSVSAAGDVNGDGLADLIVGADRSDPSAGTDAGRSYVIFGSTSGAFIQTAFDQVGTAAAETLTGTAGEDNIAAGAGDDTLVGNGGADVLYGGAGNDVFQLNASNLAALSTGLSNDNLARVDGGSGIDTIQVVGSGVAFNLASIANVGNDGGIGFGRIDSIERIDLTGSGNNSLSLQLRDVLDMAGHNSFNSGTGWTGLGAAVNRHQLVVEGNAGDALRLGSGWNTSSTASLGGQTYAIWNHASSAAQVLVATGVTVLPDAAELGAF</sequence>
<dbReference type="SMART" id="SM00191">
    <property type="entry name" value="Int_alpha"/>
    <property type="match status" value="21"/>
</dbReference>
<feature type="domain" description="Cadherin" evidence="5">
    <location>
        <begin position="312"/>
        <end position="408"/>
    </location>
</feature>
<dbReference type="Pfam" id="PF01839">
    <property type="entry name" value="FG-GAP"/>
    <property type="match status" value="21"/>
</dbReference>
<dbReference type="Pfam" id="PF00028">
    <property type="entry name" value="Cadherin"/>
    <property type="match status" value="1"/>
</dbReference>
<evidence type="ECO:0000256" key="1">
    <source>
        <dbReference type="ARBA" id="ARBA00022729"/>
    </source>
</evidence>
<dbReference type="Gene3D" id="2.130.10.130">
    <property type="entry name" value="Integrin alpha, N-terminal"/>
    <property type="match status" value="12"/>
</dbReference>
<evidence type="ECO:0000256" key="2">
    <source>
        <dbReference type="ARBA" id="ARBA00022737"/>
    </source>
</evidence>
<dbReference type="InterPro" id="IPR010221">
    <property type="entry name" value="VCBS_dom"/>
</dbReference>
<feature type="non-terminal residue" evidence="6">
    <location>
        <position position="1"/>
    </location>
</feature>
<comment type="caution">
    <text evidence="6">The sequence shown here is derived from an EMBL/GenBank/DDBJ whole genome shotgun (WGS) entry which is preliminary data.</text>
</comment>
<proteinExistence type="predicted"/>
<dbReference type="CDD" id="cd11304">
    <property type="entry name" value="Cadherin_repeat"/>
    <property type="match status" value="1"/>
</dbReference>
<dbReference type="GO" id="GO:0005509">
    <property type="term" value="F:calcium ion binding"/>
    <property type="evidence" value="ECO:0007669"/>
    <property type="project" value="InterPro"/>
</dbReference>
<evidence type="ECO:0000256" key="4">
    <source>
        <dbReference type="ARBA" id="ARBA00023180"/>
    </source>
</evidence>
<dbReference type="PROSITE" id="PS51470">
    <property type="entry name" value="FG_GAP"/>
    <property type="match status" value="21"/>
</dbReference>
<keyword evidence="4" id="KW-0325">Glycoprotein</keyword>
<dbReference type="InterPro" id="IPR028994">
    <property type="entry name" value="Integrin_alpha_N"/>
</dbReference>
<dbReference type="EMBL" id="JAERRA010000003">
    <property type="protein sequence ID" value="MBL0720943.1"/>
    <property type="molecule type" value="Genomic_DNA"/>
</dbReference>
<dbReference type="InterPro" id="IPR001343">
    <property type="entry name" value="Hemolysn_Ca-bd"/>
</dbReference>
<protein>
    <submittedName>
        <fullName evidence="6">FG-GAP repeat protein</fullName>
    </submittedName>
</protein>
<dbReference type="GO" id="GO:0016787">
    <property type="term" value="F:hydrolase activity"/>
    <property type="evidence" value="ECO:0007669"/>
    <property type="project" value="UniProtKB-KW"/>
</dbReference>
<dbReference type="InterPro" id="IPR018511">
    <property type="entry name" value="Hemolysin-typ_Ca-bd_CS"/>
</dbReference>
<dbReference type="Pfam" id="PF00353">
    <property type="entry name" value="HemolysinCabind"/>
    <property type="match status" value="3"/>
</dbReference>
<dbReference type="InterPro" id="IPR013517">
    <property type="entry name" value="FG-GAP"/>
</dbReference>
<name>A0A9X0XJ65_9BURK</name>
<dbReference type="PANTHER" id="PTHR23221:SF7">
    <property type="entry name" value="PHOSPHATIDYLINOSITOL-GLYCAN-SPECIFIC PHOSPHOLIPASE D"/>
    <property type="match status" value="1"/>
</dbReference>
<accession>A0A9X0XJ65</accession>
<dbReference type="PROSITE" id="PS50268">
    <property type="entry name" value="CADHERIN_2"/>
    <property type="match status" value="1"/>
</dbReference>
<evidence type="ECO:0000256" key="3">
    <source>
        <dbReference type="ARBA" id="ARBA00022801"/>
    </source>
</evidence>
<dbReference type="SMART" id="SM00112">
    <property type="entry name" value="CA"/>
    <property type="match status" value="1"/>
</dbReference>
<dbReference type="Proteomes" id="UP000643207">
    <property type="component" value="Unassembled WGS sequence"/>
</dbReference>
<dbReference type="GO" id="GO:0007156">
    <property type="term" value="P:homophilic cell adhesion via plasma membrane adhesion molecules"/>
    <property type="evidence" value="ECO:0007669"/>
    <property type="project" value="InterPro"/>
</dbReference>
<dbReference type="PROSITE" id="PS00330">
    <property type="entry name" value="HEMOLYSIN_CALCIUM"/>
    <property type="match status" value="3"/>
</dbReference>
<evidence type="ECO:0000313" key="7">
    <source>
        <dbReference type="Proteomes" id="UP000643207"/>
    </source>
</evidence>